<dbReference type="EMBL" id="JANAVB010035820">
    <property type="protein sequence ID" value="KAJ6804526.1"/>
    <property type="molecule type" value="Genomic_DNA"/>
</dbReference>
<dbReference type="Pfam" id="PF13812">
    <property type="entry name" value="PPR_3"/>
    <property type="match status" value="1"/>
</dbReference>
<feature type="repeat" description="PPR" evidence="2">
    <location>
        <begin position="440"/>
        <end position="474"/>
    </location>
</feature>
<dbReference type="Pfam" id="PF13041">
    <property type="entry name" value="PPR_2"/>
    <property type="match status" value="1"/>
</dbReference>
<proteinExistence type="predicted"/>
<dbReference type="PROSITE" id="PS51375">
    <property type="entry name" value="PPR"/>
    <property type="match status" value="7"/>
</dbReference>
<reference evidence="3" key="1">
    <citation type="journal article" date="2023" name="GigaByte">
        <title>Genome assembly of the bearded iris, Iris pallida Lam.</title>
        <authorList>
            <person name="Bruccoleri R.E."/>
            <person name="Oakeley E.J."/>
            <person name="Faust A.M.E."/>
            <person name="Altorfer M."/>
            <person name="Dessus-Babus S."/>
            <person name="Burckhardt D."/>
            <person name="Oertli M."/>
            <person name="Naumann U."/>
            <person name="Petersen F."/>
            <person name="Wong J."/>
        </authorList>
    </citation>
    <scope>NUCLEOTIDE SEQUENCE</scope>
    <source>
        <strain evidence="3">GSM-AAB239-AS_SAM_17_03QT</strain>
    </source>
</reference>
<dbReference type="PANTHER" id="PTHR47932">
    <property type="entry name" value="ATPASE EXPRESSION PROTEIN 3"/>
    <property type="match status" value="1"/>
</dbReference>
<dbReference type="Pfam" id="PF01535">
    <property type="entry name" value="PPR"/>
    <property type="match status" value="2"/>
</dbReference>
<feature type="repeat" description="PPR" evidence="2">
    <location>
        <begin position="333"/>
        <end position="368"/>
    </location>
</feature>
<dbReference type="AlphaFoldDB" id="A0AAX6EKJ8"/>
<evidence type="ECO:0000313" key="3">
    <source>
        <dbReference type="EMBL" id="KAJ6804526.1"/>
    </source>
</evidence>
<dbReference type="GO" id="GO:0003729">
    <property type="term" value="F:mRNA binding"/>
    <property type="evidence" value="ECO:0007669"/>
    <property type="project" value="TreeGrafter"/>
</dbReference>
<organism evidence="3 4">
    <name type="scientific">Iris pallida</name>
    <name type="common">Sweet iris</name>
    <dbReference type="NCBI Taxonomy" id="29817"/>
    <lineage>
        <taxon>Eukaryota</taxon>
        <taxon>Viridiplantae</taxon>
        <taxon>Streptophyta</taxon>
        <taxon>Embryophyta</taxon>
        <taxon>Tracheophyta</taxon>
        <taxon>Spermatophyta</taxon>
        <taxon>Magnoliopsida</taxon>
        <taxon>Liliopsida</taxon>
        <taxon>Asparagales</taxon>
        <taxon>Iridaceae</taxon>
        <taxon>Iridoideae</taxon>
        <taxon>Irideae</taxon>
        <taxon>Iris</taxon>
    </lineage>
</organism>
<feature type="repeat" description="PPR" evidence="2">
    <location>
        <begin position="405"/>
        <end position="439"/>
    </location>
</feature>
<dbReference type="GO" id="GO:0008380">
    <property type="term" value="P:RNA splicing"/>
    <property type="evidence" value="ECO:0007669"/>
    <property type="project" value="TreeGrafter"/>
</dbReference>
<dbReference type="GO" id="GO:0000963">
    <property type="term" value="P:mitochondrial RNA processing"/>
    <property type="evidence" value="ECO:0007669"/>
    <property type="project" value="TreeGrafter"/>
</dbReference>
<evidence type="ECO:0000256" key="2">
    <source>
        <dbReference type="PROSITE-ProRule" id="PRU00708"/>
    </source>
</evidence>
<keyword evidence="4" id="KW-1185">Reference proteome</keyword>
<dbReference type="Proteomes" id="UP001140949">
    <property type="component" value="Unassembled WGS sequence"/>
</dbReference>
<feature type="repeat" description="PPR" evidence="2">
    <location>
        <begin position="298"/>
        <end position="332"/>
    </location>
</feature>
<gene>
    <name evidence="3" type="ORF">M6B38_183680</name>
</gene>
<sequence length="515" mass="58284">MASTSTVRWPRVLTPSHMVQLIKQQKNPLSALHLFNAATLLYPSSVYSHTSSVYSAIIDSLSSSPTATHHLPSLLRRMSLSSSPARDASFSRAILSLSRSGHHHLSLSLLRLLPSSNCPRWPLSLHAALKSLLARDEFLTAHRLLDKMPHRTPLTLPSLNLLMDSLCRIDRPDLALQIFAEIGHHCCYPDRDSYRILMRGLCNAGMLNDAIHLLYSMLWRVSQKGCEADVTVYRTLLESLCRDGRVRDAEEVLGKVLLKGLRSPGRRRAFRKPDLEGLDAEEMRRRISEALVVGGVRSLKSYAAMVVDLYGEGRIYNADKMFDEMVGKGFQPTVPMYEAKVEGLCREGKVGDATRVVEVEMKERGCVPRVRTYELVMEAFCKEGKSRRAVEWLERMERQVGCVARKETFEILVDGLLMEGLFSEAASVLERMARRKYWPGEEMYSRVIEGLCTVGRRYEALLWLEEMASQGKVPGVRIWRLLVPSVCLDHDQAEIISCLDHLTDEWMENPNSIAE</sequence>
<name>A0AAX6EKJ8_IRIPA</name>
<dbReference type="NCBIfam" id="TIGR00756">
    <property type="entry name" value="PPR"/>
    <property type="match status" value="5"/>
</dbReference>
<evidence type="ECO:0000313" key="4">
    <source>
        <dbReference type="Proteomes" id="UP001140949"/>
    </source>
</evidence>
<feature type="repeat" description="PPR" evidence="2">
    <location>
        <begin position="190"/>
        <end position="220"/>
    </location>
</feature>
<dbReference type="InterPro" id="IPR002885">
    <property type="entry name" value="PPR_rpt"/>
</dbReference>
<protein>
    <submittedName>
        <fullName evidence="3">Pentatricopeptide repeat-containing protein</fullName>
    </submittedName>
</protein>
<keyword evidence="1" id="KW-0677">Repeat</keyword>
<accession>A0AAX6EKJ8</accession>
<dbReference type="PANTHER" id="PTHR47932:SF36">
    <property type="entry name" value="PENTACOTRIPEPTIDE-REPEAT REGION OF PRORP DOMAIN-CONTAINING PROTEIN"/>
    <property type="match status" value="1"/>
</dbReference>
<dbReference type="Gene3D" id="1.25.40.10">
    <property type="entry name" value="Tetratricopeptide repeat domain"/>
    <property type="match status" value="3"/>
</dbReference>
<feature type="repeat" description="PPR" evidence="2">
    <location>
        <begin position="369"/>
        <end position="399"/>
    </location>
</feature>
<feature type="repeat" description="PPR" evidence="2">
    <location>
        <begin position="229"/>
        <end position="263"/>
    </location>
</feature>
<dbReference type="Pfam" id="PF12854">
    <property type="entry name" value="PPR_1"/>
    <property type="match status" value="1"/>
</dbReference>
<dbReference type="GO" id="GO:0005739">
    <property type="term" value="C:mitochondrion"/>
    <property type="evidence" value="ECO:0007669"/>
    <property type="project" value="TreeGrafter"/>
</dbReference>
<comment type="caution">
    <text evidence="3">The sequence shown here is derived from an EMBL/GenBank/DDBJ whole genome shotgun (WGS) entry which is preliminary data.</text>
</comment>
<reference evidence="3" key="2">
    <citation type="submission" date="2023-04" db="EMBL/GenBank/DDBJ databases">
        <authorList>
            <person name="Bruccoleri R.E."/>
            <person name="Oakeley E.J."/>
            <person name="Faust A.-M."/>
            <person name="Dessus-Babus S."/>
            <person name="Altorfer M."/>
            <person name="Burckhardt D."/>
            <person name="Oertli M."/>
            <person name="Naumann U."/>
            <person name="Petersen F."/>
            <person name="Wong J."/>
        </authorList>
    </citation>
    <scope>NUCLEOTIDE SEQUENCE</scope>
    <source>
        <strain evidence="3">GSM-AAB239-AS_SAM_17_03QT</strain>
        <tissue evidence="3">Leaf</tissue>
    </source>
</reference>
<dbReference type="InterPro" id="IPR011990">
    <property type="entry name" value="TPR-like_helical_dom_sf"/>
</dbReference>
<evidence type="ECO:0000256" key="1">
    <source>
        <dbReference type="ARBA" id="ARBA00022737"/>
    </source>
</evidence>